<dbReference type="Proteomes" id="UP000244913">
    <property type="component" value="Unassembled WGS sequence"/>
</dbReference>
<dbReference type="AlphaFoldDB" id="A0A2T9IZX2"/>
<dbReference type="EMBL" id="QDKP01000060">
    <property type="protein sequence ID" value="PVM72981.1"/>
    <property type="molecule type" value="Genomic_DNA"/>
</dbReference>
<proteinExistence type="predicted"/>
<keyword evidence="7" id="KW-1185">Reference proteome</keyword>
<evidence type="ECO:0000313" key="6">
    <source>
        <dbReference type="EMBL" id="PVM72981.1"/>
    </source>
</evidence>
<dbReference type="Gene3D" id="1.20.1280.290">
    <property type="match status" value="1"/>
</dbReference>
<keyword evidence="3 5" id="KW-1133">Transmembrane helix</keyword>
<dbReference type="RefSeq" id="WP_116569652.1">
    <property type="nucleotide sequence ID" value="NZ_QDKP01000060.1"/>
</dbReference>
<feature type="transmembrane region" description="Helical" evidence="5">
    <location>
        <begin position="63"/>
        <end position="83"/>
    </location>
</feature>
<dbReference type="GO" id="GO:0016020">
    <property type="term" value="C:membrane"/>
    <property type="evidence" value="ECO:0007669"/>
    <property type="project" value="UniProtKB-SubCell"/>
</dbReference>
<comment type="caution">
    <text evidence="6">The sequence shown here is derived from an EMBL/GenBank/DDBJ whole genome shotgun (WGS) entry which is preliminary data.</text>
</comment>
<keyword evidence="4 5" id="KW-0472">Membrane</keyword>
<dbReference type="Pfam" id="PF04193">
    <property type="entry name" value="PQ-loop"/>
    <property type="match status" value="1"/>
</dbReference>
<reference evidence="6 7" key="1">
    <citation type="submission" date="2018-04" db="EMBL/GenBank/DDBJ databases">
        <title>The genome sequence of Caulobacter sp. 736.</title>
        <authorList>
            <person name="Gao J."/>
            <person name="Sun J."/>
        </authorList>
    </citation>
    <scope>NUCLEOTIDE SEQUENCE [LARGE SCALE GENOMIC DNA]</scope>
    <source>
        <strain evidence="6 7">736</strain>
    </source>
</reference>
<evidence type="ECO:0000256" key="4">
    <source>
        <dbReference type="ARBA" id="ARBA00023136"/>
    </source>
</evidence>
<evidence type="ECO:0000256" key="2">
    <source>
        <dbReference type="ARBA" id="ARBA00022692"/>
    </source>
</evidence>
<dbReference type="InterPro" id="IPR006603">
    <property type="entry name" value="PQ-loop_rpt"/>
</dbReference>
<gene>
    <name evidence="6" type="ORF">DDF65_21755</name>
</gene>
<organism evidence="6 7">
    <name type="scientific">Caulobacter radicis</name>
    <dbReference type="NCBI Taxonomy" id="2172650"/>
    <lineage>
        <taxon>Bacteria</taxon>
        <taxon>Pseudomonadati</taxon>
        <taxon>Pseudomonadota</taxon>
        <taxon>Alphaproteobacteria</taxon>
        <taxon>Caulobacterales</taxon>
        <taxon>Caulobacteraceae</taxon>
        <taxon>Caulobacter</taxon>
    </lineage>
</organism>
<evidence type="ECO:0000256" key="5">
    <source>
        <dbReference type="SAM" id="Phobius"/>
    </source>
</evidence>
<protein>
    <recommendedName>
        <fullName evidence="8">Glutathione synthetase</fullName>
    </recommendedName>
</protein>
<evidence type="ECO:0008006" key="8">
    <source>
        <dbReference type="Google" id="ProtNLM"/>
    </source>
</evidence>
<keyword evidence="2 5" id="KW-0812">Transmembrane</keyword>
<evidence type="ECO:0000256" key="3">
    <source>
        <dbReference type="ARBA" id="ARBA00022989"/>
    </source>
</evidence>
<comment type="subcellular location">
    <subcellularLocation>
        <location evidence="1">Membrane</location>
        <topology evidence="1">Multi-pass membrane protein</topology>
    </subcellularLocation>
</comment>
<feature type="transmembrane region" description="Helical" evidence="5">
    <location>
        <begin position="6"/>
        <end position="27"/>
    </location>
</feature>
<name>A0A2T9IZX2_9CAUL</name>
<sequence length="98" mass="10472">MADVHPVAVFVGTAAALLSITSFAPQIVKIVREKDASSVSLRTYVVTVTGFACWLAYGLMIKAWPVALSNLACLAMSAAVLALKWRYGRGRSGNDVKE</sequence>
<feature type="transmembrane region" description="Helical" evidence="5">
    <location>
        <begin position="39"/>
        <end position="57"/>
    </location>
</feature>
<accession>A0A2T9IZX2</accession>
<evidence type="ECO:0000313" key="7">
    <source>
        <dbReference type="Proteomes" id="UP000244913"/>
    </source>
</evidence>
<evidence type="ECO:0000256" key="1">
    <source>
        <dbReference type="ARBA" id="ARBA00004141"/>
    </source>
</evidence>